<proteinExistence type="predicted"/>
<dbReference type="Proteomes" id="UP000663255">
    <property type="component" value="Chromosome 1"/>
</dbReference>
<gene>
    <name evidence="1" type="ORF">Lepto1489_07470</name>
</gene>
<sequence length="388" mass="45208">MKFFSLSNSFIRFFKGRMNWKKPRNASLLIYDQVGAELFFEYIKNSEIEVLETRGESVNLYVFLKVLLTGKVSLNAYIRQYIQFVSPSVIITFIDNNKNFYSLKQIFPKIIFIFVQNGVRGEQADIFDTLIPDPNYYVDYMLVHGSHIGKKYRDYIQGESIVTGSLKNNKVFKKHQQVEKGSILFISQYQGEPLDDETLFYIDPKGRKFTCDQFFTAEKIVLGFLNTYISRNRLALTVCGRSDNQMEYSFFESYLKDSNWKFLSKRASQESYETVDKYETIVFIDSTLGYESFGRGKKCAAFPIRDITMQNDATKFGWPGDYPDNGPFWTNKSEETEFCRVMDLVLNISEKDWESIHQQFAPGIMKFDPGNSIFLNLLKKLSVSVKNY</sequence>
<dbReference type="EMBL" id="CP043893">
    <property type="protein sequence ID" value="QOI50301.1"/>
    <property type="molecule type" value="Genomic_DNA"/>
</dbReference>
<organism evidence="1 2">
    <name type="scientific">Leptospira interrogans serovar Bataviae</name>
    <dbReference type="NCBI Taxonomy" id="312175"/>
    <lineage>
        <taxon>Bacteria</taxon>
        <taxon>Pseudomonadati</taxon>
        <taxon>Spirochaetota</taxon>
        <taxon>Spirochaetia</taxon>
        <taxon>Leptospirales</taxon>
        <taxon>Leptospiraceae</taxon>
        <taxon>Leptospira</taxon>
    </lineage>
</organism>
<name>A0AAQ0B284_LEPIR</name>
<evidence type="ECO:0000313" key="2">
    <source>
        <dbReference type="Proteomes" id="UP000663255"/>
    </source>
</evidence>
<dbReference type="InterPro" id="IPR031041">
    <property type="entry name" value="Lept_O_ant_chp1"/>
</dbReference>
<accession>A0AAQ0B284</accession>
<dbReference type="NCBIfam" id="TIGR04441">
    <property type="entry name" value="lept_O_ant_chp1"/>
    <property type="match status" value="1"/>
</dbReference>
<evidence type="ECO:0000313" key="1">
    <source>
        <dbReference type="EMBL" id="QOI50301.1"/>
    </source>
</evidence>
<protein>
    <submittedName>
        <fullName evidence="1">Uncharacterized protein</fullName>
    </submittedName>
</protein>
<reference evidence="1" key="1">
    <citation type="submission" date="2019-09" db="EMBL/GenBank/DDBJ databases">
        <title>Comparative Genomics of Leptospira interrogans Reveals Genome Plasticity - A Common Adaptive Strategy for Survival in Various Hosts.</title>
        <authorList>
            <person name="Ramli S.R."/>
            <person name="Bunk B."/>
            <person name="Goris M."/>
            <person name="Bhuju S."/>
            <person name="Jarek M."/>
            <person name="Sproer C."/>
            <person name="Mustakim S."/>
            <person name="Strommenger B."/>
            <person name="Pessler F."/>
        </authorList>
    </citation>
    <scope>NUCLEOTIDE SEQUENCE</scope>
    <source>
        <strain evidence="1">1489</strain>
    </source>
</reference>
<dbReference type="AlphaFoldDB" id="A0AAQ0B284"/>